<name>A0AAW4L1M5_9BACT</name>
<keyword evidence="5" id="KW-1003">Cell membrane</keyword>
<feature type="transmembrane region" description="Helical" evidence="5">
    <location>
        <begin position="103"/>
        <end position="121"/>
    </location>
</feature>
<gene>
    <name evidence="6" type="ORF">KI809_10950</name>
</gene>
<evidence type="ECO:0000256" key="2">
    <source>
        <dbReference type="ARBA" id="ARBA00022692"/>
    </source>
</evidence>
<organism evidence="6 7">
    <name type="scientific">Geoanaerobacter pelophilus</name>
    <dbReference type="NCBI Taxonomy" id="60036"/>
    <lineage>
        <taxon>Bacteria</taxon>
        <taxon>Pseudomonadati</taxon>
        <taxon>Thermodesulfobacteriota</taxon>
        <taxon>Desulfuromonadia</taxon>
        <taxon>Geobacterales</taxon>
        <taxon>Geobacteraceae</taxon>
        <taxon>Geoanaerobacter</taxon>
    </lineage>
</organism>
<evidence type="ECO:0000313" key="7">
    <source>
        <dbReference type="Proteomes" id="UP000811899"/>
    </source>
</evidence>
<dbReference type="Pfam" id="PF01925">
    <property type="entry name" value="TauE"/>
    <property type="match status" value="1"/>
</dbReference>
<dbReference type="EMBL" id="JAHCVJ010000004">
    <property type="protein sequence ID" value="MBT0664818.1"/>
    <property type="molecule type" value="Genomic_DNA"/>
</dbReference>
<evidence type="ECO:0000256" key="4">
    <source>
        <dbReference type="ARBA" id="ARBA00023136"/>
    </source>
</evidence>
<evidence type="ECO:0000256" key="1">
    <source>
        <dbReference type="ARBA" id="ARBA00004141"/>
    </source>
</evidence>
<keyword evidence="7" id="KW-1185">Reference proteome</keyword>
<evidence type="ECO:0000313" key="6">
    <source>
        <dbReference type="EMBL" id="MBT0664818.1"/>
    </source>
</evidence>
<dbReference type="Proteomes" id="UP000811899">
    <property type="component" value="Unassembled WGS sequence"/>
</dbReference>
<feature type="transmembrane region" description="Helical" evidence="5">
    <location>
        <begin position="173"/>
        <end position="193"/>
    </location>
</feature>
<keyword evidence="3 5" id="KW-1133">Transmembrane helix</keyword>
<comment type="caution">
    <text evidence="6">The sequence shown here is derived from an EMBL/GenBank/DDBJ whole genome shotgun (WGS) entry which is preliminary data.</text>
</comment>
<feature type="transmembrane region" description="Helical" evidence="5">
    <location>
        <begin position="43"/>
        <end position="61"/>
    </location>
</feature>
<dbReference type="GO" id="GO:0005886">
    <property type="term" value="C:plasma membrane"/>
    <property type="evidence" value="ECO:0007669"/>
    <property type="project" value="UniProtKB-SubCell"/>
</dbReference>
<keyword evidence="2 5" id="KW-0812">Transmembrane</keyword>
<evidence type="ECO:0000256" key="5">
    <source>
        <dbReference type="RuleBase" id="RU363041"/>
    </source>
</evidence>
<dbReference type="InterPro" id="IPR002781">
    <property type="entry name" value="TM_pro_TauE-like"/>
</dbReference>
<reference evidence="6 7" key="1">
    <citation type="submission" date="2021-05" db="EMBL/GenBank/DDBJ databases">
        <title>The draft genome of Geobacter pelophilus DSM 12255.</title>
        <authorList>
            <person name="Xu Z."/>
            <person name="Masuda Y."/>
            <person name="Itoh H."/>
            <person name="Senoo K."/>
        </authorList>
    </citation>
    <scope>NUCLEOTIDE SEQUENCE [LARGE SCALE GENOMIC DNA]</scope>
    <source>
        <strain evidence="6 7">DSM 12255</strain>
    </source>
</reference>
<proteinExistence type="inferred from homology"/>
<dbReference type="PANTHER" id="PTHR43483">
    <property type="entry name" value="MEMBRANE TRANSPORTER PROTEIN HI_0806-RELATED"/>
    <property type="match status" value="1"/>
</dbReference>
<feature type="transmembrane region" description="Helical" evidence="5">
    <location>
        <begin position="205"/>
        <end position="224"/>
    </location>
</feature>
<dbReference type="PANTHER" id="PTHR43483:SF3">
    <property type="entry name" value="MEMBRANE TRANSPORTER PROTEIN HI_0806-RELATED"/>
    <property type="match status" value="1"/>
</dbReference>
<feature type="transmembrane region" description="Helical" evidence="5">
    <location>
        <begin position="244"/>
        <end position="260"/>
    </location>
</feature>
<comment type="similarity">
    <text evidence="5">Belongs to the 4-toluene sulfonate uptake permease (TSUP) (TC 2.A.102) family.</text>
</comment>
<comment type="subcellular location">
    <subcellularLocation>
        <location evidence="5">Cell membrane</location>
        <topology evidence="5">Multi-pass membrane protein</topology>
    </subcellularLocation>
    <subcellularLocation>
        <location evidence="1">Membrane</location>
        <topology evidence="1">Multi-pass membrane protein</topology>
    </subcellularLocation>
</comment>
<accession>A0AAW4L1M5</accession>
<dbReference type="AlphaFoldDB" id="A0AAW4L1M5"/>
<evidence type="ECO:0000256" key="3">
    <source>
        <dbReference type="ARBA" id="ARBA00022989"/>
    </source>
</evidence>
<feature type="transmembrane region" description="Helical" evidence="5">
    <location>
        <begin position="7"/>
        <end position="31"/>
    </location>
</feature>
<sequence>MLEYVALGVTAGFLAGMLGVGGGLIIVPVLTYMFAAQNMPDQYIAHLAIGTSLATIIFTSISSISTHHKHSAVNWTIVGKVSPGIIIGTLIGSYCASSLSSNFLKGFFVLFLLYVSLQMLLDIRPKSHYRIPGAAGLLGAGGIIGGLSSLVGIGGGSMSVPFLIWCNLPAHKAVGTSAAIGFPIALAGTVGYIINGMHIAKLPSLSYGFVYLPAVAWISFASYITAPFGARLAHRLPVPSLKRVFAGFLLIVAIKLIWGII</sequence>
<feature type="transmembrane region" description="Helical" evidence="5">
    <location>
        <begin position="73"/>
        <end position="91"/>
    </location>
</feature>
<feature type="transmembrane region" description="Helical" evidence="5">
    <location>
        <begin position="133"/>
        <end position="153"/>
    </location>
</feature>
<protein>
    <recommendedName>
        <fullName evidence="5">Probable membrane transporter protein</fullName>
    </recommendedName>
</protein>
<keyword evidence="4 5" id="KW-0472">Membrane</keyword>